<evidence type="ECO:0000313" key="9">
    <source>
        <dbReference type="EMBL" id="CAF1481108.1"/>
    </source>
</evidence>
<gene>
    <name evidence="9" type="ORF">EDS130_LOCUS41443</name>
</gene>
<dbReference type="SUPFAM" id="SSF81321">
    <property type="entry name" value="Family A G protein-coupled receptor-like"/>
    <property type="match status" value="1"/>
</dbReference>
<name>A0A815RQW6_ADIRI</name>
<feature type="transmembrane region" description="Helical" evidence="7">
    <location>
        <begin position="92"/>
        <end position="115"/>
    </location>
</feature>
<protein>
    <recommendedName>
        <fullName evidence="8">G-protein coupled receptors family 1 profile domain-containing protein</fullName>
    </recommendedName>
</protein>
<keyword evidence="5 7" id="KW-0472">Membrane</keyword>
<comment type="caution">
    <text evidence="9">The sequence shown here is derived from an EMBL/GenBank/DDBJ whole genome shotgun (WGS) entry which is preliminary data.</text>
</comment>
<dbReference type="GO" id="GO:0005886">
    <property type="term" value="C:plasma membrane"/>
    <property type="evidence" value="ECO:0007669"/>
    <property type="project" value="UniProtKB-SubCell"/>
</dbReference>
<dbReference type="PRINTS" id="PR00237">
    <property type="entry name" value="GPCRRHODOPSN"/>
</dbReference>
<evidence type="ECO:0000256" key="6">
    <source>
        <dbReference type="ARBA" id="ARBA00023170"/>
    </source>
</evidence>
<feature type="transmembrane region" description="Helical" evidence="7">
    <location>
        <begin position="127"/>
        <end position="144"/>
    </location>
</feature>
<evidence type="ECO:0000256" key="5">
    <source>
        <dbReference type="ARBA" id="ARBA00023136"/>
    </source>
</evidence>
<dbReference type="Proteomes" id="UP000663852">
    <property type="component" value="Unassembled WGS sequence"/>
</dbReference>
<feature type="transmembrane region" description="Helical" evidence="7">
    <location>
        <begin position="49"/>
        <end position="72"/>
    </location>
</feature>
<evidence type="ECO:0000313" key="10">
    <source>
        <dbReference type="Proteomes" id="UP000663852"/>
    </source>
</evidence>
<evidence type="ECO:0000259" key="8">
    <source>
        <dbReference type="PROSITE" id="PS50262"/>
    </source>
</evidence>
<dbReference type="Gene3D" id="1.20.1070.10">
    <property type="entry name" value="Rhodopsin 7-helix transmembrane proteins"/>
    <property type="match status" value="2"/>
</dbReference>
<evidence type="ECO:0000256" key="7">
    <source>
        <dbReference type="SAM" id="Phobius"/>
    </source>
</evidence>
<feature type="transmembrane region" description="Helical" evidence="7">
    <location>
        <begin position="201"/>
        <end position="224"/>
    </location>
</feature>
<evidence type="ECO:0000256" key="1">
    <source>
        <dbReference type="ARBA" id="ARBA00004651"/>
    </source>
</evidence>
<sequence length="235" mass="27645">MQLVINQSWFIPVDIINILSPTLAILLSVVFISLIIFEKTCHTVPMILVLNSLVAQLFTASVLLWIVISTFINDLYQRYYRYSYCTFQGYISYVAVAGLFYSYFLQAIYRYLIVVYPTQLVWQSSKFQCFLIIGKWIVSFLYAFPQLFTVYNIIYIYLIPMNGIMLIYFKLIRYMKEMNKHVTPANTLLRAQRELKMVRRIVIIVLILLVFGSPYTIFTFMGFFCSPTNISFSYC</sequence>
<evidence type="ECO:0000256" key="2">
    <source>
        <dbReference type="ARBA" id="ARBA00022475"/>
    </source>
</evidence>
<reference evidence="9" key="1">
    <citation type="submission" date="2021-02" db="EMBL/GenBank/DDBJ databases">
        <authorList>
            <person name="Nowell W R."/>
        </authorList>
    </citation>
    <scope>NUCLEOTIDE SEQUENCE</scope>
</reference>
<accession>A0A815RQW6</accession>
<dbReference type="InterPro" id="IPR017452">
    <property type="entry name" value="GPCR_Rhodpsn_7TM"/>
</dbReference>
<dbReference type="InterPro" id="IPR000276">
    <property type="entry name" value="GPCR_Rhodpsn"/>
</dbReference>
<dbReference type="GO" id="GO:0004930">
    <property type="term" value="F:G protein-coupled receptor activity"/>
    <property type="evidence" value="ECO:0007669"/>
    <property type="project" value="InterPro"/>
</dbReference>
<keyword evidence="4 7" id="KW-1133">Transmembrane helix</keyword>
<feature type="transmembrane region" description="Helical" evidence="7">
    <location>
        <begin position="150"/>
        <end position="169"/>
    </location>
</feature>
<comment type="subcellular location">
    <subcellularLocation>
        <location evidence="1">Cell membrane</location>
        <topology evidence="1">Multi-pass membrane protein</topology>
    </subcellularLocation>
</comment>
<keyword evidence="6" id="KW-0675">Receptor</keyword>
<feature type="domain" description="G-protein coupled receptors family 1 profile" evidence="8">
    <location>
        <begin position="27"/>
        <end position="235"/>
    </location>
</feature>
<proteinExistence type="predicted"/>
<dbReference type="PANTHER" id="PTHR24241">
    <property type="entry name" value="NEUROPEPTIDE RECEPTOR-RELATED G-PROTEIN COUPLED RECEPTOR"/>
    <property type="match status" value="1"/>
</dbReference>
<dbReference type="PROSITE" id="PS50262">
    <property type="entry name" value="G_PROTEIN_RECEP_F1_2"/>
    <property type="match status" value="1"/>
</dbReference>
<evidence type="ECO:0000256" key="3">
    <source>
        <dbReference type="ARBA" id="ARBA00022692"/>
    </source>
</evidence>
<keyword evidence="2" id="KW-1003">Cell membrane</keyword>
<feature type="transmembrane region" description="Helical" evidence="7">
    <location>
        <begin position="15"/>
        <end position="37"/>
    </location>
</feature>
<keyword evidence="3 7" id="KW-0812">Transmembrane</keyword>
<dbReference type="Pfam" id="PF00001">
    <property type="entry name" value="7tm_1"/>
    <property type="match status" value="1"/>
</dbReference>
<evidence type="ECO:0000256" key="4">
    <source>
        <dbReference type="ARBA" id="ARBA00022989"/>
    </source>
</evidence>
<dbReference type="EMBL" id="CAJNOJ010000545">
    <property type="protein sequence ID" value="CAF1481108.1"/>
    <property type="molecule type" value="Genomic_DNA"/>
</dbReference>
<dbReference type="AlphaFoldDB" id="A0A815RQW6"/>
<organism evidence="9 10">
    <name type="scientific">Adineta ricciae</name>
    <name type="common">Rotifer</name>
    <dbReference type="NCBI Taxonomy" id="249248"/>
    <lineage>
        <taxon>Eukaryota</taxon>
        <taxon>Metazoa</taxon>
        <taxon>Spiralia</taxon>
        <taxon>Gnathifera</taxon>
        <taxon>Rotifera</taxon>
        <taxon>Eurotatoria</taxon>
        <taxon>Bdelloidea</taxon>
        <taxon>Adinetida</taxon>
        <taxon>Adinetidae</taxon>
        <taxon>Adineta</taxon>
    </lineage>
</organism>